<name>A0AAW1I093_SAPOF</name>
<evidence type="ECO:0000313" key="2">
    <source>
        <dbReference type="Proteomes" id="UP001443914"/>
    </source>
</evidence>
<comment type="caution">
    <text evidence="1">The sequence shown here is derived from an EMBL/GenBank/DDBJ whole genome shotgun (WGS) entry which is preliminary data.</text>
</comment>
<protein>
    <submittedName>
        <fullName evidence="1">Uncharacterized protein</fullName>
    </submittedName>
</protein>
<proteinExistence type="predicted"/>
<sequence length="111" mass="12750">MQFDGMIVTFEINKTPSQSSLVHSLCAINVCTNHDLPKCRESPLPSKMLKVLQEYSPKKLKASKVKSKVWCDKMTSRKFLQVKKRRLELYHEGFKAKGTKSIDLSDPIHEN</sequence>
<accession>A0AAW1I093</accession>
<evidence type="ECO:0000313" key="1">
    <source>
        <dbReference type="EMBL" id="KAK9682505.1"/>
    </source>
</evidence>
<organism evidence="1 2">
    <name type="scientific">Saponaria officinalis</name>
    <name type="common">Common soapwort</name>
    <name type="synonym">Lychnis saponaria</name>
    <dbReference type="NCBI Taxonomy" id="3572"/>
    <lineage>
        <taxon>Eukaryota</taxon>
        <taxon>Viridiplantae</taxon>
        <taxon>Streptophyta</taxon>
        <taxon>Embryophyta</taxon>
        <taxon>Tracheophyta</taxon>
        <taxon>Spermatophyta</taxon>
        <taxon>Magnoliopsida</taxon>
        <taxon>eudicotyledons</taxon>
        <taxon>Gunneridae</taxon>
        <taxon>Pentapetalae</taxon>
        <taxon>Caryophyllales</taxon>
        <taxon>Caryophyllaceae</taxon>
        <taxon>Caryophylleae</taxon>
        <taxon>Saponaria</taxon>
    </lineage>
</organism>
<dbReference type="Proteomes" id="UP001443914">
    <property type="component" value="Unassembled WGS sequence"/>
</dbReference>
<dbReference type="EMBL" id="JBDFQZ010000010">
    <property type="protein sequence ID" value="KAK9682505.1"/>
    <property type="molecule type" value="Genomic_DNA"/>
</dbReference>
<dbReference type="AlphaFoldDB" id="A0AAW1I093"/>
<gene>
    <name evidence="1" type="ORF">RND81_10G078700</name>
</gene>
<reference evidence="1" key="1">
    <citation type="submission" date="2024-03" db="EMBL/GenBank/DDBJ databases">
        <title>WGS assembly of Saponaria officinalis var. Norfolk2.</title>
        <authorList>
            <person name="Jenkins J."/>
            <person name="Shu S."/>
            <person name="Grimwood J."/>
            <person name="Barry K."/>
            <person name="Goodstein D."/>
            <person name="Schmutz J."/>
            <person name="Leebens-Mack J."/>
            <person name="Osbourn A."/>
        </authorList>
    </citation>
    <scope>NUCLEOTIDE SEQUENCE [LARGE SCALE GENOMIC DNA]</scope>
    <source>
        <strain evidence="1">JIC</strain>
    </source>
</reference>
<keyword evidence="2" id="KW-1185">Reference proteome</keyword>